<dbReference type="EMBL" id="AP022325">
    <property type="protein sequence ID" value="BBU47889.1"/>
    <property type="molecule type" value="Genomic_DNA"/>
</dbReference>
<reference evidence="2 3" key="1">
    <citation type="submission" date="2020-01" db="EMBL/GenBank/DDBJ databases">
        <title>Complete genome sequence of Mycoplasma felis strain Myco-2.</title>
        <authorList>
            <person name="Kinoshita Y."/>
            <person name="Niwa H."/>
            <person name="Uchida-Fujii E."/>
            <person name="Nukada T."/>
        </authorList>
    </citation>
    <scope>NUCLEOTIDE SEQUENCE [LARGE SCALE GENOMIC DNA]</scope>
    <source>
        <strain evidence="2 3">Myco-2</strain>
    </source>
</reference>
<dbReference type="RefSeq" id="WP_161553300.1">
    <property type="nucleotide sequence ID" value="NZ_AP022325.1"/>
</dbReference>
<evidence type="ECO:0000313" key="2">
    <source>
        <dbReference type="EMBL" id="BBU47889.1"/>
    </source>
</evidence>
<feature type="transmembrane region" description="Helical" evidence="1">
    <location>
        <begin position="12"/>
        <end position="34"/>
    </location>
</feature>
<name>A0A809SEH1_9BACT</name>
<dbReference type="KEGG" id="mfel:JPM2_5820"/>
<gene>
    <name evidence="2" type="ORF">JPM2_5820</name>
</gene>
<dbReference type="Proteomes" id="UP000464317">
    <property type="component" value="Chromosome"/>
</dbReference>
<sequence length="152" mass="18132">MNNIKKQRNYYSLFFNVYTSIIIITTVLISGRIISWKILINPNYNISPLLRILISLFVTLIVLIPCFILTLYKRYKVYHFTYISLVVGITITTTWLPLNIKDNLEWCWYKYDVIPVLIIYITIYFVSSVFINNKKIKKLRVLFKIEKDSFLS</sequence>
<accession>A0A809SEH1</accession>
<keyword evidence="1" id="KW-1133">Transmembrane helix</keyword>
<organism evidence="2 3">
    <name type="scientific">Mycoplasmopsis felis</name>
    <dbReference type="NCBI Taxonomy" id="33923"/>
    <lineage>
        <taxon>Bacteria</taxon>
        <taxon>Bacillati</taxon>
        <taxon>Mycoplasmatota</taxon>
        <taxon>Mycoplasmoidales</taxon>
        <taxon>Metamycoplasmataceae</taxon>
        <taxon>Mycoplasmopsis</taxon>
    </lineage>
</organism>
<keyword evidence="3" id="KW-1185">Reference proteome</keyword>
<feature type="transmembrane region" description="Helical" evidence="1">
    <location>
        <begin position="49"/>
        <end position="72"/>
    </location>
</feature>
<dbReference type="AlphaFoldDB" id="A0A809SEH1"/>
<evidence type="ECO:0000256" key="1">
    <source>
        <dbReference type="SAM" id="Phobius"/>
    </source>
</evidence>
<feature type="transmembrane region" description="Helical" evidence="1">
    <location>
        <begin position="113"/>
        <end position="131"/>
    </location>
</feature>
<evidence type="ECO:0000313" key="3">
    <source>
        <dbReference type="Proteomes" id="UP000464317"/>
    </source>
</evidence>
<feature type="transmembrane region" description="Helical" evidence="1">
    <location>
        <begin position="79"/>
        <end position="98"/>
    </location>
</feature>
<keyword evidence="1" id="KW-0472">Membrane</keyword>
<protein>
    <submittedName>
        <fullName evidence="2">Uncharacterized protein</fullName>
    </submittedName>
</protein>
<keyword evidence="1" id="KW-0812">Transmembrane</keyword>
<proteinExistence type="predicted"/>